<evidence type="ECO:0008006" key="5">
    <source>
        <dbReference type="Google" id="ProtNLM"/>
    </source>
</evidence>
<evidence type="ECO:0000313" key="3">
    <source>
        <dbReference type="Proteomes" id="UP000095431"/>
    </source>
</evidence>
<dbReference type="Proteomes" id="UP000366766">
    <property type="component" value="Unassembled WGS sequence"/>
</dbReference>
<dbReference type="AlphaFoldDB" id="A0A174GTG6"/>
<gene>
    <name evidence="2" type="ORF">BWLFYP14_02273</name>
    <name evidence="1" type="ORF">ERS852478_03439</name>
</gene>
<dbReference type="Proteomes" id="UP000095431">
    <property type="component" value="Unassembled WGS sequence"/>
</dbReference>
<dbReference type="EMBL" id="CABHOF010000042">
    <property type="protein sequence ID" value="VUX65908.1"/>
    <property type="molecule type" value="Genomic_DNA"/>
</dbReference>
<dbReference type="RefSeq" id="WP_147412351.1">
    <property type="nucleotide sequence ID" value="NZ_JAAINE010000054.1"/>
</dbReference>
<organism evidence="1 3">
    <name type="scientific">Blautia wexlerae</name>
    <dbReference type="NCBI Taxonomy" id="418240"/>
    <lineage>
        <taxon>Bacteria</taxon>
        <taxon>Bacillati</taxon>
        <taxon>Bacillota</taxon>
        <taxon>Clostridia</taxon>
        <taxon>Lachnospirales</taxon>
        <taxon>Lachnospiraceae</taxon>
        <taxon>Blautia</taxon>
    </lineage>
</organism>
<sequence>MYRERVNEKLPTEYLLHEFDELISCKSLGSYNCCEMVSIYLCQREKEMPDNVYTIFVFETRPNVEKSSERLLKKLKSITDTYSLGIQRKVLDVSEVRSIFELLCNSRDKKEVDIGDGRLETGYLEGVSKVFIQQDSTKEMLLNKVLKNNFINGSYILEFFDCDKKIVNVLNTVQFRKMTDTIFDAIPIDLFSVSDRIGNFVFQFPSTNVRVSYKKDDMERQLTYDVSFDKECESDDQFLVLSEGVFDDSIISFGTRTFKQEGCNTTFEVGDASRFCRTTIIDVKRQLILSRQETSFIRRMTYVLQMGAQYGEQRIIYDETGQVVDIIEPISAENVNIIEQPVIRTRDSHIHKRQYSRRVDELYARAEFRRYGRDSEPQKALKDVIALMNRAQTGKVYLWDPYLTVEDILHTWYFTKSMNVTLYAITSGEIAEKSKMSVCDWIEQQQEIMEKRSNHYGIHVELRCQWADYGYSFHDRFLMVLNLDQDTSSVWSLGTSVNSLGNKHHIIQSVEHPQMMIDAFEELWNELDAPECLVWKKGV</sequence>
<dbReference type="NCBIfam" id="NF040700">
    <property type="entry name" value="VPA1262_N_dom"/>
    <property type="match status" value="1"/>
</dbReference>
<accession>A0A174GTG6</accession>
<name>A0A174GTG6_9FIRM</name>
<reference evidence="1 3" key="1">
    <citation type="submission" date="2015-09" db="EMBL/GenBank/DDBJ databases">
        <authorList>
            <consortium name="Pathogen Informatics"/>
        </authorList>
    </citation>
    <scope>NUCLEOTIDE SEQUENCE [LARGE SCALE GENOMIC DNA]</scope>
    <source>
        <strain evidence="1 3">2789STDY5834863</strain>
    </source>
</reference>
<evidence type="ECO:0000313" key="4">
    <source>
        <dbReference type="Proteomes" id="UP000366766"/>
    </source>
</evidence>
<evidence type="ECO:0000313" key="2">
    <source>
        <dbReference type="EMBL" id="VUX65908.1"/>
    </source>
</evidence>
<reference evidence="2 4" key="2">
    <citation type="submission" date="2019-07" db="EMBL/GenBank/DDBJ databases">
        <authorList>
            <person name="Chang H.-W."/>
            <person name="Raman A."/>
            <person name="Venkatesh S."/>
            <person name="Gehrig J."/>
        </authorList>
    </citation>
    <scope>NUCLEOTIDE SEQUENCE [LARGE SCALE GENOMIC DNA]</scope>
    <source>
        <strain evidence="2">Blautia_wexlerae_LFYP_14</strain>
    </source>
</reference>
<proteinExistence type="predicted"/>
<evidence type="ECO:0000313" key="1">
    <source>
        <dbReference type="EMBL" id="CUO64346.1"/>
    </source>
</evidence>
<protein>
    <recommendedName>
        <fullName evidence="5">Phospholipase D-like domain-containing protein</fullName>
    </recommendedName>
</protein>
<keyword evidence="4" id="KW-1185">Reference proteome</keyword>
<dbReference type="EMBL" id="CYZN01000034">
    <property type="protein sequence ID" value="CUO64346.1"/>
    <property type="molecule type" value="Genomic_DNA"/>
</dbReference>